<organism evidence="1 2">
    <name type="scientific">Daphnia galeata</name>
    <dbReference type="NCBI Taxonomy" id="27404"/>
    <lineage>
        <taxon>Eukaryota</taxon>
        <taxon>Metazoa</taxon>
        <taxon>Ecdysozoa</taxon>
        <taxon>Arthropoda</taxon>
        <taxon>Crustacea</taxon>
        <taxon>Branchiopoda</taxon>
        <taxon>Diplostraca</taxon>
        <taxon>Cladocera</taxon>
        <taxon>Anomopoda</taxon>
        <taxon>Daphniidae</taxon>
        <taxon>Daphnia</taxon>
    </lineage>
</organism>
<dbReference type="OrthoDB" id="5959043at2759"/>
<dbReference type="GO" id="GO:0000139">
    <property type="term" value="C:Golgi membrane"/>
    <property type="evidence" value="ECO:0007669"/>
    <property type="project" value="TreeGrafter"/>
</dbReference>
<dbReference type="GO" id="GO:0043001">
    <property type="term" value="P:Golgi to plasma membrane protein transport"/>
    <property type="evidence" value="ECO:0007669"/>
    <property type="project" value="InterPro"/>
</dbReference>
<accession>A0A8J2RK30</accession>
<gene>
    <name evidence="1" type="ORF">DGAL_LOCUS3578</name>
</gene>
<name>A0A8J2RK30_9CRUS</name>
<proteinExistence type="predicted"/>
<evidence type="ECO:0000313" key="2">
    <source>
        <dbReference type="Proteomes" id="UP000789390"/>
    </source>
</evidence>
<dbReference type="EMBL" id="CAKKLH010000055">
    <property type="protein sequence ID" value="CAH0101250.1"/>
    <property type="molecule type" value="Genomic_DNA"/>
</dbReference>
<sequence length="640" mass="72346">MASWTAGKTGRVIHPKKIGLKLEPLTLILLYQDGVKVRKRFMPIRNLKSQADPWTRSEELKLRHMTYLADVPTVVLTKLISIAQQVMIGLTINEAVEQVTKRFSIDTERDLNVVSESELKRQKELMELTFINNVIGPSDPRFVYDKQIEFHRPDRVSDWDDDVDNNKKIPPRLDVIIQKTTKMENSFNSSNNKPALINTSCRRTEGDGMESLDTPITSDVKSAFAANAMERLSILPLKSPPPAERIISLVPISNLSGMKPKTSSSSAMDNKKAKFVPYEPYKAAVKPIVPPKKKMSKKELAHNFKGTEDYTIKSSKDHDLNTSSVTVLTDVVSQQDYNKIVKEKEELENQLVVQCKVNAELKALLVASVGEDMEARVHFLTEDKVKLGDNIRQYVEKIALDFEQKEKLSIEADIWRSKFLASSLIIDELTRWKSALCTRNNNLQLCIQGLLDEMNCIQNHQNQTYTHLKALNSAFHPLGTLGHKTPELVAYDVIEGSVSVLRLVESLTKRLLGTYTQTRGDEETARSTAHPSIAAKLSPAQLAAQEVLTDHPVGSCTMSELANDVTARHVAALARRSMNKSFFTCCPHCTGQVHHCIKKFYHFIIFISIVENGDIFRLDFHGGFDRRFPAFHFDRSLYLR</sequence>
<comment type="caution">
    <text evidence="1">The sequence shown here is derived from an EMBL/GenBank/DDBJ whole genome shotgun (WGS) entry which is preliminary data.</text>
</comment>
<evidence type="ECO:0008006" key="3">
    <source>
        <dbReference type="Google" id="ProtNLM"/>
    </source>
</evidence>
<protein>
    <recommendedName>
        <fullName evidence="3">Golgin-45</fullName>
    </recommendedName>
</protein>
<dbReference type="Pfam" id="PF14933">
    <property type="entry name" value="CEP19"/>
    <property type="match status" value="1"/>
</dbReference>
<dbReference type="PANTHER" id="PTHR13066">
    <property type="entry name" value="BASIC LEUCINE ZIPPER NUCLEAR FACTOR 1 BLZF1 PROTEIN"/>
    <property type="match status" value="1"/>
</dbReference>
<dbReference type="AlphaFoldDB" id="A0A8J2RK30"/>
<evidence type="ECO:0000313" key="1">
    <source>
        <dbReference type="EMBL" id="CAH0101250.1"/>
    </source>
</evidence>
<dbReference type="InterPro" id="IPR027095">
    <property type="entry name" value="Golgin-45"/>
</dbReference>
<dbReference type="InterPro" id="IPR029412">
    <property type="entry name" value="CEP19"/>
</dbReference>
<dbReference type="Proteomes" id="UP000789390">
    <property type="component" value="Unassembled WGS sequence"/>
</dbReference>
<dbReference type="GO" id="GO:0007030">
    <property type="term" value="P:Golgi organization"/>
    <property type="evidence" value="ECO:0007669"/>
    <property type="project" value="InterPro"/>
</dbReference>
<reference evidence="1" key="1">
    <citation type="submission" date="2021-11" db="EMBL/GenBank/DDBJ databases">
        <authorList>
            <person name="Schell T."/>
        </authorList>
    </citation>
    <scope>NUCLEOTIDE SEQUENCE</scope>
    <source>
        <strain evidence="1">M5</strain>
    </source>
</reference>
<keyword evidence="2" id="KW-1185">Reference proteome</keyword>
<dbReference type="PANTHER" id="PTHR13066:SF2">
    <property type="entry name" value="GOLGIN-45"/>
    <property type="match status" value="1"/>
</dbReference>